<protein>
    <submittedName>
        <fullName evidence="3">Myo-inositol 2-dehydrogenase</fullName>
    </submittedName>
</protein>
<reference evidence="3 4" key="1">
    <citation type="submission" date="2019-12" db="EMBL/GenBank/DDBJ databases">
        <title>Shinella kummerowiae sp. nov., a symbiotic bacterium isolated from root nodules of the herbal legume Kummerowia stipulacea.</title>
        <authorList>
            <person name="Gao J."/>
        </authorList>
    </citation>
    <scope>NUCLEOTIDE SEQUENCE [LARGE SCALE GENOMIC DNA]</scope>
    <source>
        <strain evidence="3 4">CCBAU 25048</strain>
    </source>
</reference>
<sequence length="337" mass="36694">MSVRIAIIGAGIMGADHARIVSEDLPGAVLQVVCDASEARARTIAEDCGAADISTDPFQTIRRGDIDAVIIASPDETHAPLSLAAIAVEKPVLCEKPLSQNAGECRAVIDAEVAHGRRFVQLGFMRRFDPSYREMKAALTDGSLGRAIMMHNTHRNVEAPANFTGQMAITNSAPHEFDVSRFMLDADYTAISVFQPAGVDAAKTGAPVFMVLETDRGQLVNIEVNNNAAYGYDVRGELVGEKGSIQLNAPVHTRSNGHLMAYERYPSDWRPRFAEAYRLQNKAFVNFVRTGRFSTIASDSWDGYCATLVAEAGVEALRTGRRVNLDTMAKPSLYKTR</sequence>
<dbReference type="GO" id="GO:0000166">
    <property type="term" value="F:nucleotide binding"/>
    <property type="evidence" value="ECO:0007669"/>
    <property type="project" value="InterPro"/>
</dbReference>
<evidence type="ECO:0000313" key="3">
    <source>
        <dbReference type="EMBL" id="MXN48414.1"/>
    </source>
</evidence>
<dbReference type="Gene3D" id="3.30.360.10">
    <property type="entry name" value="Dihydrodipicolinate Reductase, domain 2"/>
    <property type="match status" value="1"/>
</dbReference>
<accession>A0A6N8SH71</accession>
<dbReference type="PANTHER" id="PTHR43593:SF1">
    <property type="entry name" value="INOSITOL 2-DEHYDROGENASE"/>
    <property type="match status" value="1"/>
</dbReference>
<dbReference type="Proteomes" id="UP000435802">
    <property type="component" value="Unassembled WGS sequence"/>
</dbReference>
<dbReference type="InterPro" id="IPR000683">
    <property type="entry name" value="Gfo/Idh/MocA-like_OxRdtase_N"/>
</dbReference>
<dbReference type="InterPro" id="IPR055170">
    <property type="entry name" value="GFO_IDH_MocA-like_dom"/>
</dbReference>
<dbReference type="SUPFAM" id="SSF55347">
    <property type="entry name" value="Glyceraldehyde-3-phosphate dehydrogenase-like, C-terminal domain"/>
    <property type="match status" value="1"/>
</dbReference>
<dbReference type="RefSeq" id="WP_160861905.1">
    <property type="nucleotide sequence ID" value="NZ_WUMK01000010.1"/>
</dbReference>
<dbReference type="InterPro" id="IPR036291">
    <property type="entry name" value="NAD(P)-bd_dom_sf"/>
</dbReference>
<dbReference type="OrthoDB" id="9815825at2"/>
<dbReference type="Pfam" id="PF22725">
    <property type="entry name" value="GFO_IDH_MocA_C3"/>
    <property type="match status" value="1"/>
</dbReference>
<evidence type="ECO:0000259" key="2">
    <source>
        <dbReference type="Pfam" id="PF22725"/>
    </source>
</evidence>
<name>A0A6N8SH71_9HYPH</name>
<dbReference type="EMBL" id="WUMK01000010">
    <property type="protein sequence ID" value="MXN48414.1"/>
    <property type="molecule type" value="Genomic_DNA"/>
</dbReference>
<feature type="domain" description="Gfo/Idh/MocA-like oxidoreductase N-terminal" evidence="1">
    <location>
        <begin position="3"/>
        <end position="121"/>
    </location>
</feature>
<evidence type="ECO:0000313" key="4">
    <source>
        <dbReference type="Proteomes" id="UP000435802"/>
    </source>
</evidence>
<dbReference type="Gene3D" id="3.40.50.720">
    <property type="entry name" value="NAD(P)-binding Rossmann-like Domain"/>
    <property type="match status" value="1"/>
</dbReference>
<comment type="caution">
    <text evidence="3">The sequence shown here is derived from an EMBL/GenBank/DDBJ whole genome shotgun (WGS) entry which is preliminary data.</text>
</comment>
<proteinExistence type="predicted"/>
<keyword evidence="4" id="KW-1185">Reference proteome</keyword>
<dbReference type="AlphaFoldDB" id="A0A6N8SH71"/>
<dbReference type="Pfam" id="PF01408">
    <property type="entry name" value="GFO_IDH_MocA"/>
    <property type="match status" value="1"/>
</dbReference>
<feature type="domain" description="GFO/IDH/MocA-like oxidoreductase" evidence="2">
    <location>
        <begin position="132"/>
        <end position="245"/>
    </location>
</feature>
<dbReference type="PANTHER" id="PTHR43593">
    <property type="match status" value="1"/>
</dbReference>
<dbReference type="SUPFAM" id="SSF51735">
    <property type="entry name" value="NAD(P)-binding Rossmann-fold domains"/>
    <property type="match status" value="1"/>
</dbReference>
<organism evidence="3 4">
    <name type="scientific">Shinella kummerowiae</name>
    <dbReference type="NCBI Taxonomy" id="417745"/>
    <lineage>
        <taxon>Bacteria</taxon>
        <taxon>Pseudomonadati</taxon>
        <taxon>Pseudomonadota</taxon>
        <taxon>Alphaproteobacteria</taxon>
        <taxon>Hyphomicrobiales</taxon>
        <taxon>Rhizobiaceae</taxon>
        <taxon>Shinella</taxon>
    </lineage>
</organism>
<gene>
    <name evidence="3" type="ORF">GR138_24680</name>
</gene>
<evidence type="ECO:0000259" key="1">
    <source>
        <dbReference type="Pfam" id="PF01408"/>
    </source>
</evidence>
<dbReference type="InterPro" id="IPR050424">
    <property type="entry name" value="Gfo-Idh-MocA_inositol_DH"/>
</dbReference>